<dbReference type="Pfam" id="PF21597">
    <property type="entry name" value="TetR_C_43"/>
    <property type="match status" value="1"/>
</dbReference>
<dbReference type="InterPro" id="IPR036271">
    <property type="entry name" value="Tet_transcr_reg_TetR-rel_C_sf"/>
</dbReference>
<keyword evidence="1" id="KW-0805">Transcription regulation</keyword>
<dbReference type="InterPro" id="IPR001647">
    <property type="entry name" value="HTH_TetR"/>
</dbReference>
<evidence type="ECO:0000259" key="5">
    <source>
        <dbReference type="PROSITE" id="PS50977"/>
    </source>
</evidence>
<dbReference type="Gene3D" id="1.10.357.10">
    <property type="entry name" value="Tetracycline Repressor, domain 2"/>
    <property type="match status" value="1"/>
</dbReference>
<protein>
    <submittedName>
        <fullName evidence="6">TetR/AcrR family transcriptional regulator</fullName>
    </submittedName>
</protein>
<dbReference type="PROSITE" id="PS50977">
    <property type="entry name" value="HTH_TETR_2"/>
    <property type="match status" value="1"/>
</dbReference>
<dbReference type="SUPFAM" id="SSF46689">
    <property type="entry name" value="Homeodomain-like"/>
    <property type="match status" value="1"/>
</dbReference>
<dbReference type="Proteomes" id="UP001500620">
    <property type="component" value="Unassembled WGS sequence"/>
</dbReference>
<sequence length="223" mass="24075">MAAQQGELRRDAERNRRQLVETAKVVFAERGLEAPLDEIARRAKVGNATLYRRFPSRGHLVAAVFAGALEEVVAATERALAVEDPWAAFAEHLTFLCEVQAGSRAFADLLTATVSGVPELEQLRGRAFSGLTALIDRARAAGVLRSDFQHEDVVPMLMANAGLVERTGTTAPTAWRRQLGYTLAGLRAPADLPAEPAPDRVGILRAMHALAERSGLSAEGREN</sequence>
<evidence type="ECO:0000256" key="4">
    <source>
        <dbReference type="PROSITE-ProRule" id="PRU00335"/>
    </source>
</evidence>
<name>A0ABP8D464_9ACTN</name>
<reference evidence="7" key="1">
    <citation type="journal article" date="2019" name="Int. J. Syst. Evol. Microbiol.">
        <title>The Global Catalogue of Microorganisms (GCM) 10K type strain sequencing project: providing services to taxonomists for standard genome sequencing and annotation.</title>
        <authorList>
            <consortium name="The Broad Institute Genomics Platform"/>
            <consortium name="The Broad Institute Genome Sequencing Center for Infectious Disease"/>
            <person name="Wu L."/>
            <person name="Ma J."/>
        </authorList>
    </citation>
    <scope>NUCLEOTIDE SEQUENCE [LARGE SCALE GENOMIC DNA]</scope>
    <source>
        <strain evidence="7">JCM 17441</strain>
    </source>
</reference>
<dbReference type="InterPro" id="IPR009057">
    <property type="entry name" value="Homeodomain-like_sf"/>
</dbReference>
<dbReference type="InterPro" id="IPR049445">
    <property type="entry name" value="TetR_SbtR-like_C"/>
</dbReference>
<evidence type="ECO:0000313" key="6">
    <source>
        <dbReference type="EMBL" id="GAA4247089.1"/>
    </source>
</evidence>
<comment type="caution">
    <text evidence="6">The sequence shown here is derived from an EMBL/GenBank/DDBJ whole genome shotgun (WGS) entry which is preliminary data.</text>
</comment>
<proteinExistence type="predicted"/>
<dbReference type="PANTHER" id="PTHR30055">
    <property type="entry name" value="HTH-TYPE TRANSCRIPTIONAL REGULATOR RUTR"/>
    <property type="match status" value="1"/>
</dbReference>
<dbReference type="SUPFAM" id="SSF48498">
    <property type="entry name" value="Tetracyclin repressor-like, C-terminal domain"/>
    <property type="match status" value="1"/>
</dbReference>
<gene>
    <name evidence="6" type="ORF">GCM10022255_021590</name>
</gene>
<dbReference type="PRINTS" id="PR00455">
    <property type="entry name" value="HTHTETR"/>
</dbReference>
<evidence type="ECO:0000256" key="3">
    <source>
        <dbReference type="ARBA" id="ARBA00023163"/>
    </source>
</evidence>
<organism evidence="6 7">
    <name type="scientific">Dactylosporangium darangshiense</name>
    <dbReference type="NCBI Taxonomy" id="579108"/>
    <lineage>
        <taxon>Bacteria</taxon>
        <taxon>Bacillati</taxon>
        <taxon>Actinomycetota</taxon>
        <taxon>Actinomycetes</taxon>
        <taxon>Micromonosporales</taxon>
        <taxon>Micromonosporaceae</taxon>
        <taxon>Dactylosporangium</taxon>
    </lineage>
</organism>
<dbReference type="Pfam" id="PF00440">
    <property type="entry name" value="TetR_N"/>
    <property type="match status" value="1"/>
</dbReference>
<evidence type="ECO:0000256" key="2">
    <source>
        <dbReference type="ARBA" id="ARBA00023125"/>
    </source>
</evidence>
<dbReference type="RefSeq" id="WP_345123960.1">
    <property type="nucleotide sequence ID" value="NZ_BAABAT010000004.1"/>
</dbReference>
<evidence type="ECO:0000256" key="1">
    <source>
        <dbReference type="ARBA" id="ARBA00023015"/>
    </source>
</evidence>
<evidence type="ECO:0000313" key="7">
    <source>
        <dbReference type="Proteomes" id="UP001500620"/>
    </source>
</evidence>
<keyword evidence="7" id="KW-1185">Reference proteome</keyword>
<dbReference type="PANTHER" id="PTHR30055:SF234">
    <property type="entry name" value="HTH-TYPE TRANSCRIPTIONAL REGULATOR BETI"/>
    <property type="match status" value="1"/>
</dbReference>
<accession>A0ABP8D464</accession>
<feature type="domain" description="HTH tetR-type" evidence="5">
    <location>
        <begin position="13"/>
        <end position="72"/>
    </location>
</feature>
<dbReference type="InterPro" id="IPR050109">
    <property type="entry name" value="HTH-type_TetR-like_transc_reg"/>
</dbReference>
<feature type="DNA-binding region" description="H-T-H motif" evidence="4">
    <location>
        <begin position="35"/>
        <end position="54"/>
    </location>
</feature>
<keyword evidence="3" id="KW-0804">Transcription</keyword>
<dbReference type="EMBL" id="BAABAT010000004">
    <property type="protein sequence ID" value="GAA4247089.1"/>
    <property type="molecule type" value="Genomic_DNA"/>
</dbReference>
<keyword evidence="2 4" id="KW-0238">DNA-binding</keyword>